<feature type="transmembrane region" description="Helical" evidence="1">
    <location>
        <begin position="139"/>
        <end position="161"/>
    </location>
</feature>
<feature type="transmembrane region" description="Helical" evidence="1">
    <location>
        <begin position="103"/>
        <end position="127"/>
    </location>
</feature>
<feature type="transmembrane region" description="Helical" evidence="1">
    <location>
        <begin position="69"/>
        <end position="91"/>
    </location>
</feature>
<keyword evidence="3" id="KW-1185">Reference proteome</keyword>
<evidence type="ECO:0000313" key="3">
    <source>
        <dbReference type="Proteomes" id="UP000000379"/>
    </source>
</evidence>
<dbReference type="AlphaFoldDB" id="D7CS73"/>
<name>D7CS73_TRURR</name>
<dbReference type="Proteomes" id="UP000000379">
    <property type="component" value="Chromosome"/>
</dbReference>
<keyword evidence="1" id="KW-0812">Transmembrane</keyword>
<feature type="transmembrane region" description="Helical" evidence="1">
    <location>
        <begin position="20"/>
        <end position="49"/>
    </location>
</feature>
<dbReference type="Pfam" id="PF04854">
    <property type="entry name" value="DUF624"/>
    <property type="match status" value="1"/>
</dbReference>
<keyword evidence="1" id="KW-0472">Membrane</keyword>
<dbReference type="EMBL" id="CP002049">
    <property type="protein sequence ID" value="ADI13605.1"/>
    <property type="molecule type" value="Genomic_DNA"/>
</dbReference>
<dbReference type="HOGENOM" id="CLU_081578_4_0_0"/>
<dbReference type="KEGG" id="tra:Trad_0468"/>
<sequence>MRLLDSRLYWWLNRLSSYVLLGGLWLLLSSPVVTFFPATAALFAVFRAWQDNPDDAFYLPFFGRLRARFVSDALLGLLWLLIGALLLINAVLLPQLALPARLIAFASLSLAAVLYTAASAFIFPVRVSTELGVWASARAAVILGMSQLGTTLLCVLAVALAAGAFWLFPPTLLLSGVGVAHLTYWLCHRTLKRLAT</sequence>
<dbReference type="STRING" id="649638.Trad_0468"/>
<reference evidence="3" key="1">
    <citation type="submission" date="2010-05" db="EMBL/GenBank/DDBJ databases">
        <title>The complete genome of Truepera radiovictris DSM 17093.</title>
        <authorList>
            <consortium name="US DOE Joint Genome Institute (JGI-PGF)"/>
            <person name="Lucas S."/>
            <person name="Copeland A."/>
            <person name="Lapidus A."/>
            <person name="Glavina del Rio T."/>
            <person name="Dalin E."/>
            <person name="Tice H."/>
            <person name="Bruce D."/>
            <person name="Goodwin L."/>
            <person name="Pitluck S."/>
            <person name="Kyrpides N."/>
            <person name="Mavromatis K."/>
            <person name="Ovchinnikova G."/>
            <person name="Munk A.C."/>
            <person name="Detter J.C."/>
            <person name="Han C."/>
            <person name="Tapia R."/>
            <person name="Land M."/>
            <person name="Hauser L."/>
            <person name="Markowitz V."/>
            <person name="Cheng J.-F."/>
            <person name="Hugenholtz P."/>
            <person name="Woyke T."/>
            <person name="Wu D."/>
            <person name="Tindall B."/>
            <person name="Pomrenke H.G."/>
            <person name="Brambilla E."/>
            <person name="Klenk H.-P."/>
            <person name="Eisen J.A."/>
        </authorList>
    </citation>
    <scope>NUCLEOTIDE SEQUENCE [LARGE SCALE GENOMIC DNA]</scope>
    <source>
        <strain evidence="3">DSM 17093 / CIP 108686 / LMG 22925 / RQ-24</strain>
    </source>
</reference>
<protein>
    <submittedName>
        <fullName evidence="2">Uncharacterized protein</fullName>
    </submittedName>
</protein>
<organism evidence="2 3">
    <name type="scientific">Truepera radiovictrix (strain DSM 17093 / CIP 108686 / LMG 22925 / RQ-24)</name>
    <dbReference type="NCBI Taxonomy" id="649638"/>
    <lineage>
        <taxon>Bacteria</taxon>
        <taxon>Thermotogati</taxon>
        <taxon>Deinococcota</taxon>
        <taxon>Deinococci</taxon>
        <taxon>Trueperales</taxon>
        <taxon>Trueperaceae</taxon>
        <taxon>Truepera</taxon>
    </lineage>
</organism>
<dbReference type="RefSeq" id="WP_013176985.1">
    <property type="nucleotide sequence ID" value="NC_014221.1"/>
</dbReference>
<reference evidence="2 3" key="2">
    <citation type="journal article" date="2011" name="Stand. Genomic Sci.">
        <title>Complete genome sequence of Truepera radiovictrix type strain (RQ-24).</title>
        <authorList>
            <person name="Ivanova N."/>
            <person name="Rohde C."/>
            <person name="Munk C."/>
            <person name="Nolan M."/>
            <person name="Lucas S."/>
            <person name="Del Rio T.G."/>
            <person name="Tice H."/>
            <person name="Deshpande S."/>
            <person name="Cheng J.F."/>
            <person name="Tapia R."/>
            <person name="Han C."/>
            <person name="Goodwin L."/>
            <person name="Pitluck S."/>
            <person name="Liolios K."/>
            <person name="Mavromatis K."/>
            <person name="Mikhailova N."/>
            <person name="Pati A."/>
            <person name="Chen A."/>
            <person name="Palaniappan K."/>
            <person name="Land M."/>
            <person name="Hauser L."/>
            <person name="Chang Y.J."/>
            <person name="Jeffries C.D."/>
            <person name="Brambilla E."/>
            <person name="Rohde M."/>
            <person name="Goker M."/>
            <person name="Tindall B.J."/>
            <person name="Woyke T."/>
            <person name="Bristow J."/>
            <person name="Eisen J.A."/>
            <person name="Markowitz V."/>
            <person name="Hugenholtz P."/>
            <person name="Kyrpides N.C."/>
            <person name="Klenk H.P."/>
            <person name="Lapidus A."/>
        </authorList>
    </citation>
    <scope>NUCLEOTIDE SEQUENCE [LARGE SCALE GENOMIC DNA]</scope>
    <source>
        <strain evidence="3">DSM 17093 / CIP 108686 / LMG 22925 / RQ-24</strain>
    </source>
</reference>
<accession>D7CS73</accession>
<feature type="transmembrane region" description="Helical" evidence="1">
    <location>
        <begin position="167"/>
        <end position="187"/>
    </location>
</feature>
<evidence type="ECO:0000313" key="2">
    <source>
        <dbReference type="EMBL" id="ADI13605.1"/>
    </source>
</evidence>
<gene>
    <name evidence="2" type="ordered locus">Trad_0468</name>
</gene>
<dbReference type="OrthoDB" id="2182676at2"/>
<evidence type="ECO:0000256" key="1">
    <source>
        <dbReference type="SAM" id="Phobius"/>
    </source>
</evidence>
<dbReference type="InterPro" id="IPR006938">
    <property type="entry name" value="DUF624"/>
</dbReference>
<dbReference type="eggNOG" id="COG5578">
    <property type="taxonomic scope" value="Bacteria"/>
</dbReference>
<proteinExistence type="predicted"/>
<keyword evidence="1" id="KW-1133">Transmembrane helix</keyword>